<dbReference type="InterPro" id="IPR051055">
    <property type="entry name" value="PIF1_helicase"/>
</dbReference>
<dbReference type="InterPro" id="IPR010285">
    <property type="entry name" value="DNA_helicase_pif1-like_DEAD"/>
</dbReference>
<dbReference type="EC" id="5.6.2.3" evidence="1"/>
<comment type="catalytic activity">
    <reaction evidence="1">
        <text>ATP + H2O = ADP + phosphate + H(+)</text>
        <dbReference type="Rhea" id="RHEA:13065"/>
        <dbReference type="ChEBI" id="CHEBI:15377"/>
        <dbReference type="ChEBI" id="CHEBI:15378"/>
        <dbReference type="ChEBI" id="CHEBI:30616"/>
        <dbReference type="ChEBI" id="CHEBI:43474"/>
        <dbReference type="ChEBI" id="CHEBI:456216"/>
        <dbReference type="EC" id="5.6.2.3"/>
    </reaction>
</comment>
<keyword evidence="1" id="KW-0233">DNA recombination</keyword>
<protein>
    <recommendedName>
        <fullName evidence="1">ATP-dependent DNA helicase</fullName>
        <ecNumber evidence="1">5.6.2.3</ecNumber>
    </recommendedName>
</protein>
<keyword evidence="1" id="KW-0227">DNA damage</keyword>
<evidence type="ECO:0000313" key="3">
    <source>
        <dbReference type="EMBL" id="GES86172.1"/>
    </source>
</evidence>
<keyword evidence="1" id="KW-0067">ATP-binding</keyword>
<comment type="cofactor">
    <cofactor evidence="1">
        <name>Mg(2+)</name>
        <dbReference type="ChEBI" id="CHEBI:18420"/>
    </cofactor>
</comment>
<name>A0A8H3LD50_9GLOM</name>
<dbReference type="Pfam" id="PF05970">
    <property type="entry name" value="PIF1"/>
    <property type="match status" value="1"/>
</dbReference>
<dbReference type="GO" id="GO:0005524">
    <property type="term" value="F:ATP binding"/>
    <property type="evidence" value="ECO:0007669"/>
    <property type="project" value="UniProtKB-KW"/>
</dbReference>
<comment type="caution">
    <text evidence="3">The sequence shown here is derived from an EMBL/GenBank/DDBJ whole genome shotgun (WGS) entry which is preliminary data.</text>
</comment>
<proteinExistence type="inferred from homology"/>
<dbReference type="OrthoDB" id="2325450at2759"/>
<comment type="similarity">
    <text evidence="1">Belongs to the helicase family.</text>
</comment>
<dbReference type="GO" id="GO:0016787">
    <property type="term" value="F:hydrolase activity"/>
    <property type="evidence" value="ECO:0007669"/>
    <property type="project" value="UniProtKB-KW"/>
</dbReference>
<dbReference type="PANTHER" id="PTHR47642">
    <property type="entry name" value="ATP-DEPENDENT DNA HELICASE"/>
    <property type="match status" value="1"/>
</dbReference>
<feature type="domain" description="DNA helicase Pif1-like DEAD-box helicase" evidence="2">
    <location>
        <begin position="21"/>
        <end position="115"/>
    </location>
</feature>
<keyword evidence="1" id="KW-0378">Hydrolase</keyword>
<accession>A0A8H3LD50</accession>
<dbReference type="InterPro" id="IPR027417">
    <property type="entry name" value="P-loop_NTPase"/>
</dbReference>
<dbReference type="SUPFAM" id="SSF52540">
    <property type="entry name" value="P-loop containing nucleoside triphosphate hydrolases"/>
    <property type="match status" value="1"/>
</dbReference>
<dbReference type="Proteomes" id="UP000615446">
    <property type="component" value="Unassembled WGS sequence"/>
</dbReference>
<evidence type="ECO:0000313" key="4">
    <source>
        <dbReference type="Proteomes" id="UP000615446"/>
    </source>
</evidence>
<organism evidence="3 4">
    <name type="scientific">Rhizophagus clarus</name>
    <dbReference type="NCBI Taxonomy" id="94130"/>
    <lineage>
        <taxon>Eukaryota</taxon>
        <taxon>Fungi</taxon>
        <taxon>Fungi incertae sedis</taxon>
        <taxon>Mucoromycota</taxon>
        <taxon>Glomeromycotina</taxon>
        <taxon>Glomeromycetes</taxon>
        <taxon>Glomerales</taxon>
        <taxon>Glomeraceae</taxon>
        <taxon>Rhizophagus</taxon>
    </lineage>
</organism>
<keyword evidence="1" id="KW-0347">Helicase</keyword>
<evidence type="ECO:0000259" key="2">
    <source>
        <dbReference type="Pfam" id="PF05970"/>
    </source>
</evidence>
<keyword evidence="1" id="KW-0234">DNA repair</keyword>
<reference evidence="3" key="1">
    <citation type="submission" date="2019-10" db="EMBL/GenBank/DDBJ databases">
        <title>Conservation and host-specific expression of non-tandemly repeated heterogenous ribosome RNA gene in arbuscular mycorrhizal fungi.</title>
        <authorList>
            <person name="Maeda T."/>
            <person name="Kobayashi Y."/>
            <person name="Nakagawa T."/>
            <person name="Ezawa T."/>
            <person name="Yamaguchi K."/>
            <person name="Bino T."/>
            <person name="Nishimoto Y."/>
            <person name="Shigenobu S."/>
            <person name="Kawaguchi M."/>
        </authorList>
    </citation>
    <scope>NUCLEOTIDE SEQUENCE</scope>
    <source>
        <strain evidence="3">HR1</strain>
    </source>
</reference>
<dbReference type="GO" id="GO:0006310">
    <property type="term" value="P:DNA recombination"/>
    <property type="evidence" value="ECO:0007669"/>
    <property type="project" value="UniProtKB-KW"/>
</dbReference>
<evidence type="ECO:0000256" key="1">
    <source>
        <dbReference type="RuleBase" id="RU363044"/>
    </source>
</evidence>
<dbReference type="EMBL" id="BLAL01000160">
    <property type="protein sequence ID" value="GES86172.1"/>
    <property type="molecule type" value="Genomic_DNA"/>
</dbReference>
<dbReference type="GO" id="GO:0043139">
    <property type="term" value="F:5'-3' DNA helicase activity"/>
    <property type="evidence" value="ECO:0007669"/>
    <property type="project" value="UniProtKB-EC"/>
</dbReference>
<gene>
    <name evidence="3" type="ORF">RCL2_001323900</name>
</gene>
<dbReference type="AlphaFoldDB" id="A0A8H3LD50"/>
<dbReference type="GO" id="GO:0006281">
    <property type="term" value="P:DNA repair"/>
    <property type="evidence" value="ECO:0007669"/>
    <property type="project" value="UniProtKB-KW"/>
</dbReference>
<keyword evidence="1" id="KW-0547">Nucleotide-binding</keyword>
<dbReference type="GO" id="GO:0000723">
    <property type="term" value="P:telomere maintenance"/>
    <property type="evidence" value="ECO:0007669"/>
    <property type="project" value="InterPro"/>
</dbReference>
<sequence length="255" mass="28988">MAPTGVAAEKVGGKTIHSKLKITEYIIIKKISMVSFQLFTFISKIFCKLYSNSLEFGGIPVFVIGDLTQIPPVKGDPVFYSPLWKIFFPLFLRKSCRQQDNDEFFQILQKVRIGEQTIQAIKLKVEMYQEQNNTTLNTTYIWNRSQSEKAFMYYTNYPVELVLSVGIVIKICNQESVEVAFPLTDGIKTFTIQKDTVFFIFNGMSAKRTQFPLQNAFALTVHKTQSITLPHSTLLLDESIFACGQVYIAISKSPS</sequence>
<dbReference type="Gene3D" id="3.40.50.300">
    <property type="entry name" value="P-loop containing nucleotide triphosphate hydrolases"/>
    <property type="match status" value="1"/>
</dbReference>